<gene>
    <name evidence="2" type="ORF">UT18_C0028G0016</name>
</gene>
<protein>
    <recommendedName>
        <fullName evidence="4">DUF916 domain-containing protein</fullName>
    </recommendedName>
</protein>
<name>A0A0G0LMC9_UNCC2</name>
<sequence>MIQRQIKLNKKFKRYYSSLISFWNVPILILLIAYCLLFPSVVTADDVTTSIVISPAIIDKKLDPGQSVKQEIKIFNKEDKAVALNVYAMNFQASDMFGGMSFDEDETRQFSAKSWISLPKQNLVLAPYEKSDFVLDIDIPKDAEPGGHYAVIFFEFRNQTDFSDDSSLGINQRMGALVFLTVNSEIKEEGMVLGASTNSKCSGVQCSFKTATTREWGPVPFEFKFENTGNVHVKLKGKIVIHNIFGRQVAEIPVDEKTVLPKSTRQFEAKWLREPLFGKYTAKLSVEYGSSKTTQYAETSFWAVPWKLLLFPLILFFIIVFFVIRFTKKNKKAEPPSLFCHPRENGDPENSVLQ</sequence>
<proteinExistence type="predicted"/>
<keyword evidence="1" id="KW-1133">Transmembrane helix</keyword>
<evidence type="ECO:0000313" key="2">
    <source>
        <dbReference type="EMBL" id="KKQ93073.1"/>
    </source>
</evidence>
<feature type="transmembrane region" description="Helical" evidence="1">
    <location>
        <begin position="301"/>
        <end position="324"/>
    </location>
</feature>
<comment type="caution">
    <text evidence="2">The sequence shown here is derived from an EMBL/GenBank/DDBJ whole genome shotgun (WGS) entry which is preliminary data.</text>
</comment>
<dbReference type="STRING" id="1618345.UT18_C0028G0016"/>
<reference evidence="2 3" key="1">
    <citation type="journal article" date="2015" name="Nature">
        <title>rRNA introns, odd ribosomes, and small enigmatic genomes across a large radiation of phyla.</title>
        <authorList>
            <person name="Brown C.T."/>
            <person name="Hug L.A."/>
            <person name="Thomas B.C."/>
            <person name="Sharon I."/>
            <person name="Castelle C.J."/>
            <person name="Singh A."/>
            <person name="Wilkins M.J."/>
            <person name="Williams K.H."/>
            <person name="Banfield J.F."/>
        </authorList>
    </citation>
    <scope>NUCLEOTIDE SEQUENCE [LARGE SCALE GENOMIC DNA]</scope>
</reference>
<accession>A0A0G0LMC9</accession>
<evidence type="ECO:0000313" key="3">
    <source>
        <dbReference type="Proteomes" id="UP000034207"/>
    </source>
</evidence>
<keyword evidence="1" id="KW-0812">Transmembrane</keyword>
<evidence type="ECO:0000256" key="1">
    <source>
        <dbReference type="SAM" id="Phobius"/>
    </source>
</evidence>
<organism evidence="2 3">
    <name type="scientific">candidate division CPR2 bacterium GW2011_GWC2_39_10</name>
    <dbReference type="NCBI Taxonomy" id="1618345"/>
    <lineage>
        <taxon>Bacteria</taxon>
        <taxon>Bacteria division CPR2</taxon>
    </lineage>
</organism>
<dbReference type="AlphaFoldDB" id="A0A0G0LMC9"/>
<keyword evidence="1" id="KW-0472">Membrane</keyword>
<dbReference type="Proteomes" id="UP000034207">
    <property type="component" value="Unassembled WGS sequence"/>
</dbReference>
<dbReference type="EMBL" id="LBVV01000028">
    <property type="protein sequence ID" value="KKQ93073.1"/>
    <property type="molecule type" value="Genomic_DNA"/>
</dbReference>
<evidence type="ECO:0008006" key="4">
    <source>
        <dbReference type="Google" id="ProtNLM"/>
    </source>
</evidence>